<sequence>DRAIDQIQDEIDKLLNITKCYTLLSVLGNFVYHNTNDTNGQMTQRSNLFQTGSFVRHYLRFVDHHNSSIRHLWPDFQSAENDEGRLERAQKIMHAFLFTQPRNSMMLTIHFWEHPLLYVRELINSFYVKNNEHYKPSKKSEQDAAMKDESEEHSGFYPLPHKPQVQSSIPPNFVILAYHVMHFFICRKAVLFAQSSST</sequence>
<name>X6MTC3_RETFI</name>
<accession>X6MTC3</accession>
<dbReference type="AlphaFoldDB" id="X6MTC3"/>
<reference evidence="2 3" key="1">
    <citation type="journal article" date="2013" name="Curr. Biol.">
        <title>The Genome of the Foraminiferan Reticulomyxa filosa.</title>
        <authorList>
            <person name="Glockner G."/>
            <person name="Hulsmann N."/>
            <person name="Schleicher M."/>
            <person name="Noegel A.A."/>
            <person name="Eichinger L."/>
            <person name="Gallinger C."/>
            <person name="Pawlowski J."/>
            <person name="Sierra R."/>
            <person name="Euteneuer U."/>
            <person name="Pillet L."/>
            <person name="Moustafa A."/>
            <person name="Platzer M."/>
            <person name="Groth M."/>
            <person name="Szafranski K."/>
            <person name="Schliwa M."/>
        </authorList>
    </citation>
    <scope>NUCLEOTIDE SEQUENCE [LARGE SCALE GENOMIC DNA]</scope>
</reference>
<protein>
    <submittedName>
        <fullName evidence="2">Uncharacterized protein</fullName>
    </submittedName>
</protein>
<dbReference type="Proteomes" id="UP000023152">
    <property type="component" value="Unassembled WGS sequence"/>
</dbReference>
<evidence type="ECO:0000313" key="3">
    <source>
        <dbReference type="Proteomes" id="UP000023152"/>
    </source>
</evidence>
<feature type="non-terminal residue" evidence="2">
    <location>
        <position position="1"/>
    </location>
</feature>
<keyword evidence="3" id="KW-1185">Reference proteome</keyword>
<gene>
    <name evidence="2" type="ORF">RFI_20092</name>
</gene>
<evidence type="ECO:0000313" key="2">
    <source>
        <dbReference type="EMBL" id="ETO17238.1"/>
    </source>
</evidence>
<comment type="caution">
    <text evidence="2">The sequence shown here is derived from an EMBL/GenBank/DDBJ whole genome shotgun (WGS) entry which is preliminary data.</text>
</comment>
<feature type="region of interest" description="Disordered" evidence="1">
    <location>
        <begin position="137"/>
        <end position="162"/>
    </location>
</feature>
<dbReference type="EMBL" id="ASPP01017053">
    <property type="protein sequence ID" value="ETO17238.1"/>
    <property type="molecule type" value="Genomic_DNA"/>
</dbReference>
<organism evidence="2 3">
    <name type="scientific">Reticulomyxa filosa</name>
    <dbReference type="NCBI Taxonomy" id="46433"/>
    <lineage>
        <taxon>Eukaryota</taxon>
        <taxon>Sar</taxon>
        <taxon>Rhizaria</taxon>
        <taxon>Retaria</taxon>
        <taxon>Foraminifera</taxon>
        <taxon>Monothalamids</taxon>
        <taxon>Reticulomyxidae</taxon>
        <taxon>Reticulomyxa</taxon>
    </lineage>
</organism>
<evidence type="ECO:0000256" key="1">
    <source>
        <dbReference type="SAM" id="MobiDB-lite"/>
    </source>
</evidence>
<proteinExistence type="predicted"/>
<feature type="compositionally biased region" description="Basic and acidic residues" evidence="1">
    <location>
        <begin position="137"/>
        <end position="154"/>
    </location>
</feature>